<keyword evidence="8" id="KW-1185">Reference proteome</keyword>
<dbReference type="OrthoDB" id="1860415at2759"/>
<comment type="caution">
    <text evidence="7">The sequence shown here is derived from an EMBL/GenBank/DDBJ whole genome shotgun (WGS) entry which is preliminary data.</text>
</comment>
<dbReference type="GO" id="GO:0006355">
    <property type="term" value="P:regulation of DNA-templated transcription"/>
    <property type="evidence" value="ECO:0007669"/>
    <property type="project" value="InterPro"/>
</dbReference>
<gene>
    <name evidence="7" type="ORF">CTI12_AA058050</name>
</gene>
<dbReference type="EMBL" id="PKPP01000294">
    <property type="protein sequence ID" value="PWA94671.1"/>
    <property type="molecule type" value="Genomic_DNA"/>
</dbReference>
<dbReference type="AlphaFoldDB" id="A0A2U1Q9I4"/>
<dbReference type="PROSITE" id="PS51005">
    <property type="entry name" value="NAC"/>
    <property type="match status" value="1"/>
</dbReference>
<name>A0A2U1Q9I4_ARTAN</name>
<evidence type="ECO:0000256" key="1">
    <source>
        <dbReference type="ARBA" id="ARBA00004123"/>
    </source>
</evidence>
<keyword evidence="4" id="KW-0804">Transcription</keyword>
<dbReference type="FunFam" id="2.170.150.80:FF:000002">
    <property type="entry name" value="Nac domain-containing protein 86"/>
    <property type="match status" value="1"/>
</dbReference>
<dbReference type="InterPro" id="IPR036093">
    <property type="entry name" value="NAC_dom_sf"/>
</dbReference>
<accession>A0A2U1Q9I4</accession>
<dbReference type="Proteomes" id="UP000245207">
    <property type="component" value="Unassembled WGS sequence"/>
</dbReference>
<dbReference type="InterPro" id="IPR003441">
    <property type="entry name" value="NAC-dom"/>
</dbReference>
<evidence type="ECO:0000313" key="7">
    <source>
        <dbReference type="EMBL" id="PWA94671.1"/>
    </source>
</evidence>
<reference evidence="7 8" key="1">
    <citation type="journal article" date="2018" name="Mol. Plant">
        <title>The genome of Artemisia annua provides insight into the evolution of Asteraceae family and artemisinin biosynthesis.</title>
        <authorList>
            <person name="Shen Q."/>
            <person name="Zhang L."/>
            <person name="Liao Z."/>
            <person name="Wang S."/>
            <person name="Yan T."/>
            <person name="Shi P."/>
            <person name="Liu M."/>
            <person name="Fu X."/>
            <person name="Pan Q."/>
            <person name="Wang Y."/>
            <person name="Lv Z."/>
            <person name="Lu X."/>
            <person name="Zhang F."/>
            <person name="Jiang W."/>
            <person name="Ma Y."/>
            <person name="Chen M."/>
            <person name="Hao X."/>
            <person name="Li L."/>
            <person name="Tang Y."/>
            <person name="Lv G."/>
            <person name="Zhou Y."/>
            <person name="Sun X."/>
            <person name="Brodelius P.E."/>
            <person name="Rose J.K.C."/>
            <person name="Tang K."/>
        </authorList>
    </citation>
    <scope>NUCLEOTIDE SEQUENCE [LARGE SCALE GENOMIC DNA]</scope>
    <source>
        <strain evidence="8">cv. Huhao1</strain>
        <tissue evidence="7">Leaf</tissue>
    </source>
</reference>
<evidence type="ECO:0000256" key="5">
    <source>
        <dbReference type="ARBA" id="ARBA00023242"/>
    </source>
</evidence>
<proteinExistence type="predicted"/>
<dbReference type="Gene3D" id="2.170.150.80">
    <property type="entry name" value="NAC domain"/>
    <property type="match status" value="1"/>
</dbReference>
<keyword evidence="5" id="KW-0539">Nucleus</keyword>
<dbReference type="Pfam" id="PF02365">
    <property type="entry name" value="NAM"/>
    <property type="match status" value="1"/>
</dbReference>
<evidence type="ECO:0000256" key="4">
    <source>
        <dbReference type="ARBA" id="ARBA00023163"/>
    </source>
</evidence>
<keyword evidence="3" id="KW-0238">DNA-binding</keyword>
<dbReference type="GO" id="GO:0003677">
    <property type="term" value="F:DNA binding"/>
    <property type="evidence" value="ECO:0007669"/>
    <property type="project" value="UniProtKB-KW"/>
</dbReference>
<feature type="domain" description="NAC" evidence="6">
    <location>
        <begin position="6"/>
        <end position="158"/>
    </location>
</feature>
<dbReference type="PANTHER" id="PTHR31744:SF210">
    <property type="entry name" value="NAC DOMAIN-CONTAINING PROTEIN 86-LIKE"/>
    <property type="match status" value="1"/>
</dbReference>
<dbReference type="STRING" id="35608.A0A2U1Q9I4"/>
<keyword evidence="2" id="KW-0805">Transcription regulation</keyword>
<evidence type="ECO:0000256" key="2">
    <source>
        <dbReference type="ARBA" id="ARBA00023015"/>
    </source>
</evidence>
<evidence type="ECO:0000256" key="3">
    <source>
        <dbReference type="ARBA" id="ARBA00023125"/>
    </source>
</evidence>
<dbReference type="PANTHER" id="PTHR31744">
    <property type="entry name" value="PROTEIN CUP-SHAPED COTYLEDON 2-RELATED"/>
    <property type="match status" value="1"/>
</dbReference>
<dbReference type="GO" id="GO:0005634">
    <property type="term" value="C:nucleus"/>
    <property type="evidence" value="ECO:0007669"/>
    <property type="project" value="UniProtKB-SubCell"/>
</dbReference>
<organism evidence="7 8">
    <name type="scientific">Artemisia annua</name>
    <name type="common">Sweet wormwood</name>
    <dbReference type="NCBI Taxonomy" id="35608"/>
    <lineage>
        <taxon>Eukaryota</taxon>
        <taxon>Viridiplantae</taxon>
        <taxon>Streptophyta</taxon>
        <taxon>Embryophyta</taxon>
        <taxon>Tracheophyta</taxon>
        <taxon>Spermatophyta</taxon>
        <taxon>Magnoliopsida</taxon>
        <taxon>eudicotyledons</taxon>
        <taxon>Gunneridae</taxon>
        <taxon>Pentapetalae</taxon>
        <taxon>asterids</taxon>
        <taxon>campanulids</taxon>
        <taxon>Asterales</taxon>
        <taxon>Asteraceae</taxon>
        <taxon>Asteroideae</taxon>
        <taxon>Anthemideae</taxon>
        <taxon>Artemisiinae</taxon>
        <taxon>Artemisia</taxon>
    </lineage>
</organism>
<comment type="subcellular location">
    <subcellularLocation>
        <location evidence="1">Nucleus</location>
    </subcellularLocation>
</comment>
<evidence type="ECO:0000313" key="8">
    <source>
        <dbReference type="Proteomes" id="UP000245207"/>
    </source>
</evidence>
<dbReference type="SUPFAM" id="SSF101941">
    <property type="entry name" value="NAC domain"/>
    <property type="match status" value="1"/>
</dbReference>
<sequence length="619" mass="70262">MAPVSLPPGFRFHPTDEELVAYYLKKKINGHEIELEVIPEVDLYKCEPWDLPGKSLLPSKDLEWYFFSPRDRKYPNGSRTNRATKGGYWKATGKDRKVNSQSRAMGMKKTLVYYRGRAPHGSRTDWVMHEYRLDERECETASGLQLQDAYSLCRIFKKSLNPPKTTTTGDQYPTLASNHSSYSDLYSEGARGVEEAHICNYQTPPMPSCSSTMLQGSHNLVSDANDVKWTQYLSEDAFTFPNPSFSNRIINPYSPKVDMAMECARLQHTLSLPPLQVQDFQPDSVSSYFDLKTIPQSSNGQPIGSQKDILHEILSLAQVSQDHINQNTWGGSYAGIDNDFSFLPNYNNQMQGAGPSGSIGDHQNMRSIEIGGIDDQVKTDRMAENLRWIGMSKKDLEMAFLDDYKSIPVENISSFQREDHEVQVSGEHIHNNDSTSDQFALGFLNDDMNNLSDNFLEVDGDLDDYATNQTYEMYQKTETSHALLVSTRQVSNTFFHQIVPSQTIKVQVNPGMTTHETRSSKRIVFDKTRTSMGSNSLETKNQVVKLVSLLIMCCMYLGDRSIEGDDGDGKYMKMNKEELVKEKWSISNVVMEKVIWPCVTLAFAFSTIRMHQNYLPNFS</sequence>
<evidence type="ECO:0000259" key="6">
    <source>
        <dbReference type="PROSITE" id="PS51005"/>
    </source>
</evidence>
<protein>
    <submittedName>
        <fullName evidence="7">NAC domain containing protein 28</fullName>
    </submittedName>
</protein>